<dbReference type="Proteomes" id="UP000073485">
    <property type="component" value="Unassembled WGS sequence"/>
</dbReference>
<evidence type="ECO:0000313" key="2">
    <source>
        <dbReference type="Proteomes" id="UP000073485"/>
    </source>
</evidence>
<gene>
    <name evidence="1" type="ORF">ERS132410_01057</name>
</gene>
<protein>
    <submittedName>
        <fullName evidence="1">Uncharacterized protein</fullName>
    </submittedName>
</protein>
<dbReference type="EMBL" id="FIGO01000005">
    <property type="protein sequence ID" value="CYU78670.1"/>
    <property type="molecule type" value="Genomic_DNA"/>
</dbReference>
<accession>A0A0Z8EJB8</accession>
<dbReference type="RefSeq" id="WP_044752177.1">
    <property type="nucleotide sequence ID" value="NZ_CEHU01000059.1"/>
</dbReference>
<name>A0A0Z8EJB8_STRSU</name>
<proteinExistence type="predicted"/>
<evidence type="ECO:0000313" key="1">
    <source>
        <dbReference type="EMBL" id="CYU78670.1"/>
    </source>
</evidence>
<sequence>MSNKLLTTEQIYHQIELYCLSNHILYEEEQIGEWADDLLNIIYSIGGAPTSLIVEKMLPEYISQVNIN</sequence>
<organism evidence="1 2">
    <name type="scientific">Streptococcus suis</name>
    <dbReference type="NCBI Taxonomy" id="1307"/>
    <lineage>
        <taxon>Bacteria</taxon>
        <taxon>Bacillati</taxon>
        <taxon>Bacillota</taxon>
        <taxon>Bacilli</taxon>
        <taxon>Lactobacillales</taxon>
        <taxon>Streptococcaceae</taxon>
        <taxon>Streptococcus</taxon>
    </lineage>
</organism>
<reference evidence="1 2" key="1">
    <citation type="submission" date="2016-02" db="EMBL/GenBank/DDBJ databases">
        <authorList>
            <consortium name="Pathogen Informatics"/>
        </authorList>
    </citation>
    <scope>NUCLEOTIDE SEQUENCE [LARGE SCALE GENOMIC DNA]</scope>
    <source>
        <strain evidence="1 2">LSS48</strain>
    </source>
</reference>
<dbReference type="AlphaFoldDB" id="A0A0Z8EJB8"/>